<protein>
    <submittedName>
        <fullName evidence="1">Uncharacterized protein</fullName>
    </submittedName>
</protein>
<reference evidence="1" key="1">
    <citation type="submission" date="2022-05" db="EMBL/GenBank/DDBJ databases">
        <title>The Musa troglodytarum L. genome provides insights into the mechanism of non-climacteric behaviour and enrichment of carotenoids.</title>
        <authorList>
            <person name="Wang J."/>
        </authorList>
    </citation>
    <scope>NUCLEOTIDE SEQUENCE</scope>
    <source>
        <tissue evidence="1">Leaf</tissue>
    </source>
</reference>
<evidence type="ECO:0000313" key="1">
    <source>
        <dbReference type="EMBL" id="URD94963.1"/>
    </source>
</evidence>
<organism evidence="1 2">
    <name type="scientific">Musa troglodytarum</name>
    <name type="common">fe'i banana</name>
    <dbReference type="NCBI Taxonomy" id="320322"/>
    <lineage>
        <taxon>Eukaryota</taxon>
        <taxon>Viridiplantae</taxon>
        <taxon>Streptophyta</taxon>
        <taxon>Embryophyta</taxon>
        <taxon>Tracheophyta</taxon>
        <taxon>Spermatophyta</taxon>
        <taxon>Magnoliopsida</taxon>
        <taxon>Liliopsida</taxon>
        <taxon>Zingiberales</taxon>
        <taxon>Musaceae</taxon>
        <taxon>Musa</taxon>
    </lineage>
</organism>
<keyword evidence="2" id="KW-1185">Reference proteome</keyword>
<sequence length="82" mass="9542">MQLSQGKHFAWDICGCVLECKSIFISWRLLEDGSAPPRLHHTTKTFNILSRLETTINVILLHICGEARHIYPFMYRLIMGRI</sequence>
<evidence type="ECO:0000313" key="2">
    <source>
        <dbReference type="Proteomes" id="UP001055439"/>
    </source>
</evidence>
<proteinExistence type="predicted"/>
<dbReference type="Proteomes" id="UP001055439">
    <property type="component" value="Chromosome 4"/>
</dbReference>
<dbReference type="EMBL" id="CP097506">
    <property type="protein sequence ID" value="URD94963.1"/>
    <property type="molecule type" value="Genomic_DNA"/>
</dbReference>
<dbReference type="AlphaFoldDB" id="A0A9E7JVJ1"/>
<name>A0A9E7JVJ1_9LILI</name>
<gene>
    <name evidence="1" type="ORF">MUK42_33655</name>
</gene>
<accession>A0A9E7JVJ1</accession>